<dbReference type="InterPro" id="IPR008991">
    <property type="entry name" value="Translation_prot_SH3-like_sf"/>
</dbReference>
<dbReference type="InterPro" id="IPR041976">
    <property type="entry name" value="KOW_Spt5_3"/>
</dbReference>
<comment type="function">
    <text evidence="7">The SPT4-SPT5 complex mediates both activation and inhibition of transcription elongation, and plays a role in pre-mRNA processing. This complex seems to be important for the stability of the RNA polymerase II elongation machinery on the chromatin template but not for the inherent ability of this machinery to translocate down the gene.</text>
</comment>
<dbReference type="Pfam" id="PF11942">
    <property type="entry name" value="Spt5_N"/>
    <property type="match status" value="1"/>
</dbReference>
<dbReference type="Pfam" id="PF23037">
    <property type="entry name" value="KOWx_SPT5"/>
    <property type="match status" value="1"/>
</dbReference>
<dbReference type="GO" id="GO:0090262">
    <property type="term" value="P:regulation of transcription-coupled nucleotide-excision repair"/>
    <property type="evidence" value="ECO:0007669"/>
    <property type="project" value="EnsemblFungi"/>
</dbReference>
<dbReference type="SUPFAM" id="SSF50104">
    <property type="entry name" value="Translation proteins SH3-like domain"/>
    <property type="match status" value="1"/>
</dbReference>
<sequence length="941" mass="103808">MSDQTSSGVVKHESSEKLDETLSNDQDLTFDEEFRRADAEEEEDQATLKRPRPEQPEEEEGGNQEEEEDDDEDDEDDEEDEEVTGRKRKRRRGANQFIDIEAEVDDEEEDELDEDDEEAELLREQFITEDHAVDEISKEHVDDRLHRQYDRRRQEAEDQDAEQLAETLKQRYRKTHTVYRGETATSGTVSQKLLMPSINDPSIYAIRCTSGREKDLVRKLYEKKRTLDRSKNPLDILTVFQRDAFRGYIYIEAKRPDAIDKALSGMVNVYIRDKLLVPVKEYPDLLKQVKSTDVELVPGIYVRITRGKYKGDLAIVDNLSENGLDVRCKLVPRLDYGRNDEFDQNGKRIRSKVRPMPRLFSEQEAKMYDNEGLVHRSSRNYLYRNDEYIDGFLYKDFKLQFVQTKDVHPTLEELDRFQTGNEEDGLDLAAIAASLKNKNQADGKQSTAFQPGDKVEIRRGEQAKTVGIVLEASLNEIVITVTDSGDPKFVNQRLTVPPNDLRKIFNEGDHVRIVEGKHFDETGLVIKIDGDSVVLVSDQTREDVRVFANYLVKATDASTNADSANSMYDIKDLVELNASTVGVIVKAEKNIFEILTSDGRLLNVRPSGIASKLKLSRREQVATDRNGLTIKVGDTVRESLGDKKREGVILHIYKNSLFIKSNEIIENLGIFVTNRMNVNTITTKDSIMSKNLGPDLSSMNPNLKLPNPAASVTGFKTHVGGRDKLLYKDVAVTSGSYKGLKGKVTETDDIYARIELHTKSKKIKVPKNNLNVLIRGEAVPYLRFIGASPAQQQQQQPGGYNKPKAPAFSSGSAWNGGGAATGAGSTWGGGASSWQGGKTPSYGSASTWGGAPGGGSGGGASAWSGGKTPGSNSAWGASTGAGDNSTWGGSGGSNSTWGGARKGNNSTWGAGADKGNGSKWGGNGGNSTWGSGGGNSTWGGN</sequence>
<dbReference type="CDD" id="cd06085">
    <property type="entry name" value="KOW_Spt5_5"/>
    <property type="match status" value="1"/>
</dbReference>
<dbReference type="GO" id="GO:0030623">
    <property type="term" value="F:U5 snRNA binding"/>
    <property type="evidence" value="ECO:0007669"/>
    <property type="project" value="EnsemblFungi"/>
</dbReference>
<evidence type="ECO:0000256" key="3">
    <source>
        <dbReference type="ARBA" id="ARBA00020181"/>
    </source>
</evidence>
<dbReference type="RefSeq" id="XP_007375031.1">
    <property type="nucleotide sequence ID" value="XM_007374969.1"/>
</dbReference>
<dbReference type="OrthoDB" id="28901at2759"/>
<dbReference type="GO" id="GO:0010508">
    <property type="term" value="P:positive regulation of autophagy"/>
    <property type="evidence" value="ECO:0007669"/>
    <property type="project" value="EnsemblFungi"/>
</dbReference>
<proteinExistence type="inferred from homology"/>
<feature type="compositionally biased region" description="Acidic residues" evidence="10">
    <location>
        <begin position="100"/>
        <end position="118"/>
    </location>
</feature>
<dbReference type="CDD" id="cd09888">
    <property type="entry name" value="NGN_Euk"/>
    <property type="match status" value="1"/>
</dbReference>
<dbReference type="PIRSF" id="PIRSF036945">
    <property type="entry name" value="Spt5"/>
    <property type="match status" value="1"/>
</dbReference>
<dbReference type="PANTHER" id="PTHR11125:SF7">
    <property type="entry name" value="TRANSCRIPTION ELONGATION FACTOR SPT5"/>
    <property type="match status" value="1"/>
</dbReference>
<dbReference type="GO" id="GO:0001179">
    <property type="term" value="F:RNA polymerase I general transcription initiation factor binding"/>
    <property type="evidence" value="ECO:0007669"/>
    <property type="project" value="EnsemblFungi"/>
</dbReference>
<evidence type="ECO:0000256" key="9">
    <source>
        <dbReference type="ARBA" id="ARBA00031006"/>
    </source>
</evidence>
<dbReference type="FunCoup" id="G3AMS2">
    <property type="interactions" value="1356"/>
</dbReference>
<evidence type="ECO:0000313" key="14">
    <source>
        <dbReference type="Proteomes" id="UP000000709"/>
    </source>
</evidence>
<dbReference type="GO" id="GO:0008298">
    <property type="term" value="P:intracellular mRNA localization"/>
    <property type="evidence" value="ECO:0007669"/>
    <property type="project" value="EnsemblFungi"/>
</dbReference>
<evidence type="ECO:0000256" key="4">
    <source>
        <dbReference type="ARBA" id="ARBA00021370"/>
    </source>
</evidence>
<dbReference type="GO" id="GO:0017070">
    <property type="term" value="F:U6 snRNA binding"/>
    <property type="evidence" value="ECO:0007669"/>
    <property type="project" value="EnsemblFungi"/>
</dbReference>
<organism evidence="14">
    <name type="scientific">Spathaspora passalidarum (strain NRRL Y-27907 / 11-Y1)</name>
    <dbReference type="NCBI Taxonomy" id="619300"/>
    <lineage>
        <taxon>Eukaryota</taxon>
        <taxon>Fungi</taxon>
        <taxon>Dikarya</taxon>
        <taxon>Ascomycota</taxon>
        <taxon>Saccharomycotina</taxon>
        <taxon>Pichiomycetes</taxon>
        <taxon>Debaryomycetaceae</taxon>
        <taxon>Spathaspora</taxon>
    </lineage>
</organism>
<evidence type="ECO:0000256" key="2">
    <source>
        <dbReference type="ARBA" id="ARBA00006956"/>
    </source>
</evidence>
<dbReference type="GO" id="GO:0006338">
    <property type="term" value="P:chromatin remodeling"/>
    <property type="evidence" value="ECO:0007669"/>
    <property type="project" value="EnsemblFungi"/>
</dbReference>
<dbReference type="GO" id="GO:0030620">
    <property type="term" value="F:U2 snRNA binding"/>
    <property type="evidence" value="ECO:0007669"/>
    <property type="project" value="EnsemblFungi"/>
</dbReference>
<comment type="similarity">
    <text evidence="2">Belongs to the SPT5 family.</text>
</comment>
<dbReference type="InterPro" id="IPR014722">
    <property type="entry name" value="Rib_uL2_dom2"/>
</dbReference>
<dbReference type="GO" id="GO:0000993">
    <property type="term" value="F:RNA polymerase II complex binding"/>
    <property type="evidence" value="ECO:0007669"/>
    <property type="project" value="EnsemblFungi"/>
</dbReference>
<dbReference type="GO" id="GO:0033553">
    <property type="term" value="C:rDNA heterochromatin"/>
    <property type="evidence" value="ECO:0007669"/>
    <property type="project" value="EnsemblFungi"/>
</dbReference>
<dbReference type="GO" id="GO:2000232">
    <property type="term" value="P:regulation of rRNA processing"/>
    <property type="evidence" value="ECO:0007669"/>
    <property type="project" value="EnsemblFungi"/>
</dbReference>
<dbReference type="CDD" id="cd06083">
    <property type="entry name" value="KOW_Spt5_3"/>
    <property type="match status" value="1"/>
</dbReference>
<dbReference type="OMA" id="YPVGYMN"/>
<dbReference type="GO" id="GO:0070990">
    <property type="term" value="F:snRNP binding"/>
    <property type="evidence" value="ECO:0007669"/>
    <property type="project" value="EnsemblFungi"/>
</dbReference>
<feature type="compositionally biased region" description="Gly residues" evidence="10">
    <location>
        <begin position="912"/>
        <end position="941"/>
    </location>
</feature>
<feature type="compositionally biased region" description="Gly residues" evidence="10">
    <location>
        <begin position="814"/>
        <end position="831"/>
    </location>
</feature>
<dbReference type="InterPro" id="IPR041977">
    <property type="entry name" value="KOW_Spt5_4"/>
</dbReference>
<feature type="compositionally biased region" description="Low complexity" evidence="10">
    <location>
        <begin position="832"/>
        <end position="849"/>
    </location>
</feature>
<dbReference type="STRING" id="619300.G3AMS2"/>
<dbReference type="GO" id="GO:0019843">
    <property type="term" value="F:rRNA binding"/>
    <property type="evidence" value="ECO:0007669"/>
    <property type="project" value="EnsemblFungi"/>
</dbReference>
<dbReference type="GO" id="GO:0003711">
    <property type="term" value="F:transcription elongation factor activity"/>
    <property type="evidence" value="ECO:0007669"/>
    <property type="project" value="EnsemblFungi"/>
</dbReference>
<dbReference type="InterPro" id="IPR041973">
    <property type="entry name" value="KOW_Spt5_1"/>
</dbReference>
<accession>G3AMS2</accession>
<dbReference type="InterPro" id="IPR039385">
    <property type="entry name" value="NGN_Euk"/>
</dbReference>
<dbReference type="PANTHER" id="PTHR11125">
    <property type="entry name" value="SUPPRESSOR OF TY 5"/>
    <property type="match status" value="1"/>
</dbReference>
<dbReference type="GO" id="GO:0030619">
    <property type="term" value="F:U1 snRNA binding"/>
    <property type="evidence" value="ECO:0007669"/>
    <property type="project" value="EnsemblFungi"/>
</dbReference>
<feature type="region of interest" description="Disordered" evidence="10">
    <location>
        <begin position="789"/>
        <end position="941"/>
    </location>
</feature>
<feature type="compositionally biased region" description="Basic and acidic residues" evidence="10">
    <location>
        <begin position="10"/>
        <end position="20"/>
    </location>
</feature>
<dbReference type="InterPro" id="IPR005100">
    <property type="entry name" value="NGN-domain"/>
</dbReference>
<dbReference type="Gene3D" id="3.30.70.940">
    <property type="entry name" value="NusG, N-terminal domain"/>
    <property type="match status" value="1"/>
</dbReference>
<dbReference type="GO" id="GO:0003677">
    <property type="term" value="F:DNA binding"/>
    <property type="evidence" value="ECO:0007669"/>
    <property type="project" value="EnsemblFungi"/>
</dbReference>
<comment type="subcellular location">
    <subcellularLocation>
        <location evidence="1">Nucleus</location>
    </subcellularLocation>
</comment>
<evidence type="ECO:0000256" key="5">
    <source>
        <dbReference type="ARBA" id="ARBA00023163"/>
    </source>
</evidence>
<dbReference type="GO" id="GO:0032044">
    <property type="term" value="C:DSIF complex"/>
    <property type="evidence" value="ECO:0007669"/>
    <property type="project" value="EnsemblFungi"/>
</dbReference>
<dbReference type="CDD" id="cd06081">
    <property type="entry name" value="KOW_Spt5_1"/>
    <property type="match status" value="1"/>
</dbReference>
<dbReference type="KEGG" id="spaa:SPAPADRAFT_137836"/>
<evidence type="ECO:0000256" key="1">
    <source>
        <dbReference type="ARBA" id="ARBA00004123"/>
    </source>
</evidence>
<evidence type="ECO:0000313" key="13">
    <source>
        <dbReference type="EMBL" id="EGW33516.1"/>
    </source>
</evidence>
<dbReference type="Pfam" id="PF03439">
    <property type="entry name" value="Spt5-NGN"/>
    <property type="match status" value="1"/>
</dbReference>
<dbReference type="InterPro" id="IPR039659">
    <property type="entry name" value="SPT5"/>
</dbReference>
<evidence type="ECO:0000256" key="7">
    <source>
        <dbReference type="ARBA" id="ARBA00024691"/>
    </source>
</evidence>
<dbReference type="AlphaFoldDB" id="G3AMS2"/>
<protein>
    <recommendedName>
        <fullName evidence="3">Transcription elongation factor SPT5</fullName>
    </recommendedName>
    <alternativeName>
        <fullName evidence="8 9">Chromatin Elongation factor SPT5</fullName>
    </alternativeName>
    <alternativeName>
        <fullName evidence="4">Transcription elongation factor spt5</fullName>
    </alternativeName>
</protein>
<dbReference type="GO" id="GO:2001208">
    <property type="term" value="P:negative regulation of transcription elongation by RNA polymerase I"/>
    <property type="evidence" value="ECO:0007669"/>
    <property type="project" value="EnsemblFungi"/>
</dbReference>
<dbReference type="SMART" id="SM00738">
    <property type="entry name" value="NGN"/>
    <property type="match status" value="1"/>
</dbReference>
<dbReference type="Proteomes" id="UP000000709">
    <property type="component" value="Unassembled WGS sequence"/>
</dbReference>
<dbReference type="InterPro" id="IPR022581">
    <property type="entry name" value="Spt5_N"/>
</dbReference>
<dbReference type="GO" id="GO:0042393">
    <property type="term" value="F:histone binding"/>
    <property type="evidence" value="ECO:0007669"/>
    <property type="project" value="EnsemblFungi"/>
</dbReference>
<dbReference type="EMBL" id="GL996501">
    <property type="protein sequence ID" value="EGW33516.1"/>
    <property type="molecule type" value="Genomic_DNA"/>
</dbReference>
<dbReference type="FunFam" id="3.30.70.940:FF:000005">
    <property type="entry name" value="Transcription elongation factor SPT5"/>
    <property type="match status" value="1"/>
</dbReference>
<dbReference type="SMART" id="SM00739">
    <property type="entry name" value="KOW"/>
    <property type="match status" value="5"/>
</dbReference>
<feature type="domain" description="KOW" evidence="12">
    <location>
        <begin position="448"/>
        <end position="475"/>
    </location>
</feature>
<dbReference type="GO" id="GO:0000245">
    <property type="term" value="P:spliceosomal complex assembly"/>
    <property type="evidence" value="ECO:0007669"/>
    <property type="project" value="EnsemblFungi"/>
</dbReference>
<evidence type="ECO:0000259" key="11">
    <source>
        <dbReference type="SMART" id="SM00738"/>
    </source>
</evidence>
<dbReference type="GO" id="GO:0032968">
    <property type="term" value="P:positive regulation of transcription elongation by RNA polymerase II"/>
    <property type="evidence" value="ECO:0007669"/>
    <property type="project" value="EnsemblFungi"/>
</dbReference>
<dbReference type="Gene3D" id="2.30.30.30">
    <property type="match status" value="3"/>
</dbReference>
<dbReference type="InterPro" id="IPR036735">
    <property type="entry name" value="NGN_dom_sf"/>
</dbReference>
<feature type="domain" description="KOW" evidence="12">
    <location>
        <begin position="629"/>
        <end position="655"/>
    </location>
</feature>
<dbReference type="GO" id="GO:0003727">
    <property type="term" value="F:single-stranded RNA binding"/>
    <property type="evidence" value="ECO:0007669"/>
    <property type="project" value="EnsemblFungi"/>
</dbReference>
<feature type="domain" description="NusG-like N-terminal" evidence="11">
    <location>
        <begin position="200"/>
        <end position="289"/>
    </location>
</feature>
<evidence type="ECO:0000256" key="6">
    <source>
        <dbReference type="ARBA" id="ARBA00023242"/>
    </source>
</evidence>
<evidence type="ECO:0000259" key="12">
    <source>
        <dbReference type="SMART" id="SM00739"/>
    </source>
</evidence>
<dbReference type="eggNOG" id="KOG1999">
    <property type="taxonomic scope" value="Eukaryota"/>
</dbReference>
<gene>
    <name evidence="13" type="ORF">SPAPADRAFT_137836</name>
</gene>
<dbReference type="GO" id="GO:0001042">
    <property type="term" value="F:RNA polymerase I core binding"/>
    <property type="evidence" value="ECO:0007669"/>
    <property type="project" value="EnsemblFungi"/>
</dbReference>
<dbReference type="GeneID" id="18870083"/>
<feature type="region of interest" description="Disordered" evidence="10">
    <location>
        <begin position="1"/>
        <end position="118"/>
    </location>
</feature>
<dbReference type="GO" id="GO:0003729">
    <property type="term" value="F:mRNA binding"/>
    <property type="evidence" value="ECO:0007669"/>
    <property type="project" value="TreeGrafter"/>
</dbReference>
<feature type="domain" description="KOW" evidence="12">
    <location>
        <begin position="723"/>
        <end position="750"/>
    </location>
</feature>
<dbReference type="Pfam" id="PF00467">
    <property type="entry name" value="KOW"/>
    <property type="match status" value="1"/>
</dbReference>
<dbReference type="Pfam" id="PF23291">
    <property type="entry name" value="KOW4_SPT5"/>
    <property type="match status" value="1"/>
</dbReference>
<feature type="compositionally biased region" description="Low complexity" evidence="10">
    <location>
        <begin position="880"/>
        <end position="899"/>
    </location>
</feature>
<dbReference type="GO" id="GO:2001209">
    <property type="term" value="P:positive regulation of transcription elongation by RNA polymerase I"/>
    <property type="evidence" value="ECO:0007669"/>
    <property type="project" value="EnsemblFungi"/>
</dbReference>
<dbReference type="GO" id="GO:0140463">
    <property type="term" value="F:chromatin-protein adaptor activity"/>
    <property type="evidence" value="ECO:0007669"/>
    <property type="project" value="EnsemblFungi"/>
</dbReference>
<dbReference type="HOGENOM" id="CLU_003537_1_0_1"/>
<reference evidence="13 14" key="1">
    <citation type="journal article" date="2011" name="Proc. Natl. Acad. Sci. U.S.A.">
        <title>Comparative genomics of xylose-fermenting fungi for enhanced biofuel production.</title>
        <authorList>
            <person name="Wohlbach D.J."/>
            <person name="Kuo A."/>
            <person name="Sato T.K."/>
            <person name="Potts K.M."/>
            <person name="Salamov A.A."/>
            <person name="LaButti K.M."/>
            <person name="Sun H."/>
            <person name="Clum A."/>
            <person name="Pangilinan J.L."/>
            <person name="Lindquist E.A."/>
            <person name="Lucas S."/>
            <person name="Lapidus A."/>
            <person name="Jin M."/>
            <person name="Gunawan C."/>
            <person name="Balan V."/>
            <person name="Dale B.E."/>
            <person name="Jeffries T.W."/>
            <person name="Zinkel R."/>
            <person name="Barry K.W."/>
            <person name="Grigoriev I.V."/>
            <person name="Gasch A.P."/>
        </authorList>
    </citation>
    <scope>NUCLEOTIDE SEQUENCE [LARGE SCALE GENOMIC DNA]</scope>
    <source>
        <strain evidence="14">NRRL Y-27907 / 11-Y1</strain>
    </source>
</reference>
<dbReference type="GO" id="GO:0030621">
    <property type="term" value="F:U4 snRNA binding"/>
    <property type="evidence" value="ECO:0007669"/>
    <property type="project" value="EnsemblFungi"/>
</dbReference>
<keyword evidence="14" id="KW-1185">Reference proteome</keyword>
<dbReference type="Pfam" id="PF23042">
    <property type="entry name" value="KOW1_SPT5"/>
    <property type="match status" value="1"/>
</dbReference>
<name>G3AMS2_SPAPN</name>
<feature type="compositionally biased region" description="Gly residues" evidence="10">
    <location>
        <begin position="850"/>
        <end position="860"/>
    </location>
</feature>
<feature type="domain" description="KOW" evidence="12">
    <location>
        <begin position="295"/>
        <end position="322"/>
    </location>
</feature>
<dbReference type="InterPro" id="IPR017071">
    <property type="entry name" value="TF_Spt5_eukaryote"/>
</dbReference>
<dbReference type="InterPro" id="IPR041978">
    <property type="entry name" value="KOW_Spt5_5"/>
</dbReference>
<dbReference type="InterPro" id="IPR006645">
    <property type="entry name" value="NGN-like_dom"/>
</dbReference>
<dbReference type="InParanoid" id="G3AMS2"/>
<dbReference type="InterPro" id="IPR005824">
    <property type="entry name" value="KOW"/>
</dbReference>
<dbReference type="CDD" id="cd06084">
    <property type="entry name" value="KOW_Spt5_4"/>
    <property type="match status" value="1"/>
</dbReference>
<dbReference type="GO" id="GO:0006368">
    <property type="term" value="P:transcription elongation by RNA polymerase II"/>
    <property type="evidence" value="ECO:0007669"/>
    <property type="project" value="EnsemblFungi"/>
</dbReference>
<feature type="domain" description="KOW" evidence="12">
    <location>
        <begin position="504"/>
        <end position="531"/>
    </location>
</feature>
<evidence type="ECO:0000256" key="10">
    <source>
        <dbReference type="SAM" id="MobiDB-lite"/>
    </source>
</evidence>
<dbReference type="Pfam" id="PF23290">
    <property type="entry name" value="KOW5_SPT5"/>
    <property type="match status" value="1"/>
</dbReference>
<evidence type="ECO:0000256" key="8">
    <source>
        <dbReference type="ARBA" id="ARBA00029865"/>
    </source>
</evidence>
<feature type="compositionally biased region" description="Acidic residues" evidence="10">
    <location>
        <begin position="56"/>
        <end position="82"/>
    </location>
</feature>
<keyword evidence="5" id="KW-0804">Transcription</keyword>
<dbReference type="InterPro" id="IPR057936">
    <property type="entry name" value="KOWx_Spt5"/>
</dbReference>
<keyword evidence="6" id="KW-0539">Nucleus</keyword>